<sequence>MGLPLCRAEKDMEYLHQNGSARLTSVRASERARKRLGGHTGERAPLLGNVAISREDGRSCAAAAVLTQPHTLVEKQPFKTMSTAALLNTLVEMNSYKRATERLCGQTGERALYPHLRGEKGNRNPPTISSSSEVGERNALDHATTEHKTRGVKKTSFHHHARAGTARATVLSLPGSPPFLPTPLLCAHAHTSQKPRRWHCEAHSSIQRLLYLFHKLEDGY</sequence>
<evidence type="ECO:0000313" key="2">
    <source>
        <dbReference type="EMBL" id="CAD7571117.1"/>
    </source>
</evidence>
<feature type="compositionally biased region" description="Polar residues" evidence="1">
    <location>
        <begin position="124"/>
        <end position="133"/>
    </location>
</feature>
<accession>A0A7R9J2Y6</accession>
<organism evidence="2">
    <name type="scientific">Timema californicum</name>
    <name type="common">California timema</name>
    <name type="synonym">Walking stick</name>
    <dbReference type="NCBI Taxonomy" id="61474"/>
    <lineage>
        <taxon>Eukaryota</taxon>
        <taxon>Metazoa</taxon>
        <taxon>Ecdysozoa</taxon>
        <taxon>Arthropoda</taxon>
        <taxon>Hexapoda</taxon>
        <taxon>Insecta</taxon>
        <taxon>Pterygota</taxon>
        <taxon>Neoptera</taxon>
        <taxon>Polyneoptera</taxon>
        <taxon>Phasmatodea</taxon>
        <taxon>Timematodea</taxon>
        <taxon>Timematoidea</taxon>
        <taxon>Timematidae</taxon>
        <taxon>Timema</taxon>
    </lineage>
</organism>
<feature type="compositionally biased region" description="Basic and acidic residues" evidence="1">
    <location>
        <begin position="134"/>
        <end position="149"/>
    </location>
</feature>
<name>A0A7R9J2Y6_TIMCA</name>
<evidence type="ECO:0000256" key="1">
    <source>
        <dbReference type="SAM" id="MobiDB-lite"/>
    </source>
</evidence>
<dbReference type="EMBL" id="OE180346">
    <property type="protein sequence ID" value="CAD7571117.1"/>
    <property type="molecule type" value="Genomic_DNA"/>
</dbReference>
<proteinExistence type="predicted"/>
<reference evidence="2" key="1">
    <citation type="submission" date="2020-11" db="EMBL/GenBank/DDBJ databases">
        <authorList>
            <person name="Tran Van P."/>
        </authorList>
    </citation>
    <scope>NUCLEOTIDE SEQUENCE</scope>
</reference>
<protein>
    <submittedName>
        <fullName evidence="2">(California timema) hypothetical protein</fullName>
    </submittedName>
</protein>
<dbReference type="AlphaFoldDB" id="A0A7R9J2Y6"/>
<feature type="region of interest" description="Disordered" evidence="1">
    <location>
        <begin position="116"/>
        <end position="159"/>
    </location>
</feature>
<feature type="compositionally biased region" description="Basic residues" evidence="1">
    <location>
        <begin position="150"/>
        <end position="159"/>
    </location>
</feature>
<gene>
    <name evidence="2" type="ORF">TCMB3V08_LOCUS3800</name>
</gene>